<dbReference type="SUPFAM" id="SSF141322">
    <property type="entry name" value="NfeD domain-like"/>
    <property type="match status" value="1"/>
</dbReference>
<dbReference type="InterPro" id="IPR002810">
    <property type="entry name" value="NfeD-like_C"/>
</dbReference>
<evidence type="ECO:0000256" key="2">
    <source>
        <dbReference type="ARBA" id="ARBA00022692"/>
    </source>
</evidence>
<dbReference type="InterPro" id="IPR052165">
    <property type="entry name" value="Membrane_assoc_protease"/>
</dbReference>
<sequence length="155" mass="15803">MTALGVLALVLGVLLIVVEAHAPTAGVLGGLGALFVGAGVWLLFTSSDTAQMIAIPAAAGVAVVGVGLAVVGGRKALAAGHAPVRTGMQSLIGSDATVRNWKGRQGQVEAAGSLWKAQTLFGDDETPTAGDSVIVEQIRGLTLTVRRREPWELEI</sequence>
<name>A0A076EVQ9_RHOOP</name>
<dbReference type="InterPro" id="IPR012340">
    <property type="entry name" value="NA-bd_OB-fold"/>
</dbReference>
<keyword evidence="8" id="KW-0378">Hydrolase</keyword>
<accession>A0A076EVQ9</accession>
<feature type="domain" description="NfeD-like C-terminal" evidence="6">
    <location>
        <begin position="89"/>
        <end position="147"/>
    </location>
</feature>
<gene>
    <name evidence="8" type="ORF">EP51_34560</name>
</gene>
<dbReference type="eggNOG" id="COG1030">
    <property type="taxonomic scope" value="Bacteria"/>
</dbReference>
<reference evidence="8 9" key="1">
    <citation type="submission" date="2014-07" db="EMBL/GenBank/DDBJ databases">
        <title>Genome Sequence of Rhodococcus opacus Strain R7, a Biodegrader of Mono- and Polycyclic Aromatic Hydrocarbons.</title>
        <authorList>
            <person name="Di Gennaro P."/>
            <person name="Zampolli J."/>
            <person name="Presti I."/>
            <person name="Cappelletti M."/>
            <person name="D'Ursi P."/>
            <person name="Orro A."/>
            <person name="Mezzelani A."/>
            <person name="Milanesi L."/>
        </authorList>
    </citation>
    <scope>NUCLEOTIDE SEQUENCE [LARGE SCALE GENOMIC DNA]</scope>
    <source>
        <strain evidence="8 9">R7</strain>
    </source>
</reference>
<dbReference type="AlphaFoldDB" id="A0A076EVQ9"/>
<keyword evidence="2 5" id="KW-0812">Transmembrane</keyword>
<dbReference type="GO" id="GO:0006508">
    <property type="term" value="P:proteolysis"/>
    <property type="evidence" value="ECO:0007669"/>
    <property type="project" value="UniProtKB-KW"/>
</dbReference>
<protein>
    <submittedName>
        <fullName evidence="8">Serine protease</fullName>
    </submittedName>
</protein>
<proteinExistence type="predicted"/>
<evidence type="ECO:0000256" key="4">
    <source>
        <dbReference type="ARBA" id="ARBA00023136"/>
    </source>
</evidence>
<dbReference type="Pfam" id="PF01957">
    <property type="entry name" value="NfeD"/>
    <property type="match status" value="1"/>
</dbReference>
<dbReference type="RefSeq" id="WP_007300492.1">
    <property type="nucleotide sequence ID" value="NZ_CP008947.1"/>
</dbReference>
<comment type="subcellular location">
    <subcellularLocation>
        <location evidence="1">Membrane</location>
        <topology evidence="1">Multi-pass membrane protein</topology>
    </subcellularLocation>
</comment>
<keyword evidence="3 5" id="KW-1133">Transmembrane helix</keyword>
<feature type="transmembrane region" description="Helical" evidence="5">
    <location>
        <begin position="53"/>
        <end position="73"/>
    </location>
</feature>
<dbReference type="Gene3D" id="2.40.50.140">
    <property type="entry name" value="Nucleic acid-binding proteins"/>
    <property type="match status" value="1"/>
</dbReference>
<evidence type="ECO:0000313" key="8">
    <source>
        <dbReference type="EMBL" id="AII09488.1"/>
    </source>
</evidence>
<feature type="domain" description="NfeD integral membrane" evidence="7">
    <location>
        <begin position="3"/>
        <end position="69"/>
    </location>
</feature>
<evidence type="ECO:0000259" key="7">
    <source>
        <dbReference type="Pfam" id="PF24961"/>
    </source>
</evidence>
<keyword evidence="8" id="KW-0645">Protease</keyword>
<dbReference type="InterPro" id="IPR056739">
    <property type="entry name" value="NfeD_membrane"/>
</dbReference>
<organism evidence="8 9">
    <name type="scientific">Rhodococcus opacus</name>
    <name type="common">Nocardia opaca</name>
    <dbReference type="NCBI Taxonomy" id="37919"/>
    <lineage>
        <taxon>Bacteria</taxon>
        <taxon>Bacillati</taxon>
        <taxon>Actinomycetota</taxon>
        <taxon>Actinomycetes</taxon>
        <taxon>Mycobacteriales</taxon>
        <taxon>Nocardiaceae</taxon>
        <taxon>Rhodococcus</taxon>
    </lineage>
</organism>
<evidence type="ECO:0000256" key="3">
    <source>
        <dbReference type="ARBA" id="ARBA00022989"/>
    </source>
</evidence>
<evidence type="ECO:0000313" key="9">
    <source>
        <dbReference type="Proteomes" id="UP000028488"/>
    </source>
</evidence>
<evidence type="ECO:0000259" key="6">
    <source>
        <dbReference type="Pfam" id="PF01957"/>
    </source>
</evidence>
<dbReference type="Pfam" id="PF24961">
    <property type="entry name" value="NfeD_membrane"/>
    <property type="match status" value="1"/>
</dbReference>
<dbReference type="EMBL" id="CP008947">
    <property type="protein sequence ID" value="AII09488.1"/>
    <property type="molecule type" value="Genomic_DNA"/>
</dbReference>
<dbReference type="Proteomes" id="UP000028488">
    <property type="component" value="Chromosome"/>
</dbReference>
<dbReference type="GO" id="GO:0008233">
    <property type="term" value="F:peptidase activity"/>
    <property type="evidence" value="ECO:0007669"/>
    <property type="project" value="UniProtKB-KW"/>
</dbReference>
<dbReference type="PANTHER" id="PTHR33507">
    <property type="entry name" value="INNER MEMBRANE PROTEIN YBBJ"/>
    <property type="match status" value="1"/>
</dbReference>
<evidence type="ECO:0000256" key="1">
    <source>
        <dbReference type="ARBA" id="ARBA00004141"/>
    </source>
</evidence>
<dbReference type="PANTHER" id="PTHR33507:SF4">
    <property type="entry name" value="NODULATION COMPETITIVENESS PROTEIN NFED"/>
    <property type="match status" value="1"/>
</dbReference>
<feature type="transmembrane region" description="Helical" evidence="5">
    <location>
        <begin position="30"/>
        <end position="46"/>
    </location>
</feature>
<keyword evidence="4 5" id="KW-0472">Membrane</keyword>
<dbReference type="GO" id="GO:0016020">
    <property type="term" value="C:membrane"/>
    <property type="evidence" value="ECO:0007669"/>
    <property type="project" value="UniProtKB-SubCell"/>
</dbReference>
<evidence type="ECO:0000256" key="5">
    <source>
        <dbReference type="SAM" id="Phobius"/>
    </source>
</evidence>